<proteinExistence type="predicted"/>
<protein>
    <submittedName>
        <fullName evidence="1">ERF family protein</fullName>
    </submittedName>
</protein>
<dbReference type="EMBL" id="CP179478">
    <property type="protein sequence ID" value="XPC85883.1"/>
    <property type="molecule type" value="Genomic_DNA"/>
</dbReference>
<reference evidence="1" key="1">
    <citation type="submission" date="2024-11" db="EMBL/GenBank/DDBJ databases">
        <title>Sequencing of Borrelia variable plasmids from multiple Borrelia sensu lato isolates.</title>
        <authorList>
            <person name="Mongodin E.F."/>
            <person name="Rudenko N."/>
            <person name="Fraser C.M."/>
            <person name="Schutzer S."/>
            <person name="Luft B."/>
            <person name="Morgan R."/>
            <person name="Casjens S."/>
            <person name="Qiu W."/>
        </authorList>
    </citation>
    <scope>NUCLEOTIDE SEQUENCE</scope>
    <source>
        <strain evidence="1">SCGT-18</strain>
    </source>
</reference>
<name>A0ACD5GMC6_9SPIR</name>
<gene>
    <name evidence="1" type="ORF">QIA18_07330</name>
</gene>
<sequence>MENLSNNNNQEIQNNIQAKISFRKDMKTLKMNLPGIDKSLKGYGYKYQNFNEIVEEIESVIDKHNLELDFEQYPISIEGQYGIVDYIRTTFYSTSTGYEFSFDTRLHTENLQWNNENNSKNVVNTVPQLVGSAITYFKRYALVACLHIKSEVDTDAAPIYNNYENRNSMPSKQVSVNQKQEQKQDIEQNQKNNTVQNQKKDIKKEQKKDRLYYYGVFKEALSNIKDWVNSPTIKDNINSIIQKISFIQNIDPNNFDDIKKIESDLISYFEKNSDFKSVNYWAEIIKNHFKKNNRLKDLQDFERFMGLKRTAYGPSPLIFFSVLKEYERFDEIFAA</sequence>
<organism evidence="1 2">
    <name type="scientific">Borreliella carolinensis</name>
    <dbReference type="NCBI Taxonomy" id="478174"/>
    <lineage>
        <taxon>Bacteria</taxon>
        <taxon>Pseudomonadati</taxon>
        <taxon>Spirochaetota</taxon>
        <taxon>Spirochaetia</taxon>
        <taxon>Spirochaetales</taxon>
        <taxon>Borreliaceae</taxon>
        <taxon>Borreliella</taxon>
    </lineage>
</organism>
<evidence type="ECO:0000313" key="2">
    <source>
        <dbReference type="Proteomes" id="UP001304851"/>
    </source>
</evidence>
<accession>A0ACD5GMC6</accession>
<keyword evidence="2" id="KW-1185">Reference proteome</keyword>
<dbReference type="Proteomes" id="UP001304851">
    <property type="component" value="Plasmid cp32-7"/>
</dbReference>
<keyword evidence="1" id="KW-0614">Plasmid</keyword>
<geneLocation type="plasmid" evidence="1 2">
    <name>cp32-7</name>
</geneLocation>
<evidence type="ECO:0000313" key="1">
    <source>
        <dbReference type="EMBL" id="XPC85883.1"/>
    </source>
</evidence>